<name>A0ABT2W5I9_9FLAO</name>
<accession>A0ABT2W5I9</accession>
<organism evidence="2 3">
    <name type="scientific">Chryseobacterium edaphi</name>
    <dbReference type="NCBI Taxonomy" id="2976532"/>
    <lineage>
        <taxon>Bacteria</taxon>
        <taxon>Pseudomonadati</taxon>
        <taxon>Bacteroidota</taxon>
        <taxon>Flavobacteriia</taxon>
        <taxon>Flavobacteriales</taxon>
        <taxon>Weeksellaceae</taxon>
        <taxon>Chryseobacterium group</taxon>
        <taxon>Chryseobacterium</taxon>
    </lineage>
</organism>
<reference evidence="3" key="1">
    <citation type="submission" date="2023-07" db="EMBL/GenBank/DDBJ databases">
        <title>Chryseobacterium sp. strain PBS4-4 Genome sequencing and assembly.</title>
        <authorList>
            <person name="Jung Y."/>
        </authorList>
    </citation>
    <scope>NUCLEOTIDE SEQUENCE [LARGE SCALE GENOMIC DNA]</scope>
    <source>
        <strain evidence="3">PBS4-4</strain>
    </source>
</reference>
<evidence type="ECO:0000313" key="2">
    <source>
        <dbReference type="EMBL" id="MCU7617470.1"/>
    </source>
</evidence>
<dbReference type="EMBL" id="JAOTEM010000002">
    <property type="protein sequence ID" value="MCU7617470.1"/>
    <property type="molecule type" value="Genomic_DNA"/>
</dbReference>
<keyword evidence="1" id="KW-0472">Membrane</keyword>
<evidence type="ECO:0008006" key="4">
    <source>
        <dbReference type="Google" id="ProtNLM"/>
    </source>
</evidence>
<proteinExistence type="predicted"/>
<dbReference type="Proteomes" id="UP001208649">
    <property type="component" value="Unassembled WGS sequence"/>
</dbReference>
<comment type="caution">
    <text evidence="2">The sequence shown here is derived from an EMBL/GenBank/DDBJ whole genome shotgun (WGS) entry which is preliminary data.</text>
</comment>
<keyword evidence="3" id="KW-1185">Reference proteome</keyword>
<sequence>MKTSKMVLIISLIFGLGILIVFLLKDNSKKEIKILDCKVSYTVKELQPGFIDFSESNAKKEIGICLCEKYLSNREQKYKVEILKLYNNVGMIYPSFEKGNKLDSVCNNRTYVFFKQFNL</sequence>
<keyword evidence="1" id="KW-0812">Transmembrane</keyword>
<evidence type="ECO:0000313" key="3">
    <source>
        <dbReference type="Proteomes" id="UP001208649"/>
    </source>
</evidence>
<protein>
    <recommendedName>
        <fullName evidence="4">DUF4258 domain-containing protein</fullName>
    </recommendedName>
</protein>
<dbReference type="RefSeq" id="WP_263002912.1">
    <property type="nucleotide sequence ID" value="NZ_JAOTEM010000002.1"/>
</dbReference>
<evidence type="ECO:0000256" key="1">
    <source>
        <dbReference type="SAM" id="Phobius"/>
    </source>
</evidence>
<gene>
    <name evidence="2" type="ORF">NZ698_09690</name>
</gene>
<feature type="transmembrane region" description="Helical" evidence="1">
    <location>
        <begin position="6"/>
        <end position="24"/>
    </location>
</feature>
<keyword evidence="1" id="KW-1133">Transmembrane helix</keyword>